<dbReference type="GO" id="GO:0030246">
    <property type="term" value="F:carbohydrate binding"/>
    <property type="evidence" value="ECO:0007669"/>
    <property type="project" value="UniProtKB-KW"/>
</dbReference>
<evidence type="ECO:0000256" key="1">
    <source>
        <dbReference type="ARBA" id="ARBA00006568"/>
    </source>
</evidence>
<dbReference type="SUPFAM" id="SSF51101">
    <property type="entry name" value="Mannose-binding lectins"/>
    <property type="match status" value="2"/>
</dbReference>
<evidence type="ECO:0000259" key="3">
    <source>
        <dbReference type="PROSITE" id="PS51752"/>
    </source>
</evidence>
<evidence type="ECO:0000313" key="4">
    <source>
        <dbReference type="EMBL" id="KAG5520918.1"/>
    </source>
</evidence>
<keyword evidence="5" id="KW-1185">Reference proteome</keyword>
<comment type="caution">
    <text evidence="4">The sequence shown here is derived from an EMBL/GenBank/DDBJ whole genome shotgun (WGS) entry which is preliminary data.</text>
</comment>
<dbReference type="InterPro" id="IPR036404">
    <property type="entry name" value="Jacalin-like_lectin_dom_sf"/>
</dbReference>
<feature type="domain" description="Jacalin-type lectin" evidence="3">
    <location>
        <begin position="46"/>
        <end position="172"/>
    </location>
</feature>
<name>A0AAV6I002_9ERIC</name>
<dbReference type="PROSITE" id="PS51752">
    <property type="entry name" value="JACALIN_LECTIN"/>
    <property type="match status" value="2"/>
</dbReference>
<accession>A0AAV6I002</accession>
<keyword evidence="2" id="KW-0430">Lectin</keyword>
<dbReference type="AlphaFoldDB" id="A0AAV6I002"/>
<dbReference type="PANTHER" id="PTHR46506">
    <property type="entry name" value="OS05G0143600 PROTEIN"/>
    <property type="match status" value="1"/>
</dbReference>
<dbReference type="SMART" id="SM00915">
    <property type="entry name" value="Jacalin"/>
    <property type="match status" value="2"/>
</dbReference>
<proteinExistence type="inferred from homology"/>
<evidence type="ECO:0000256" key="2">
    <source>
        <dbReference type="ARBA" id="ARBA00022734"/>
    </source>
</evidence>
<dbReference type="Proteomes" id="UP000823749">
    <property type="component" value="Chromosome 12"/>
</dbReference>
<sequence>MSSSREAYKYLQTPQDTSIQPFDQSLHWHQESPRFPMAMISGEQGWISLGPWGGKGGEYSAYKAEGPIIQITIRRGDVIDSILFESKSYNGNFCIDSSVERLTSISLTYKDYHGQPIITSLSFETNIGNKYGPFGPGSDASSVSIPIEGGFIAGFHGRGGSFLDAIGIFVAPKFSIDSSVEQISSISLTYEEFYGSGEVTIISLGFETNIGNKYGPFGSRTGTSSVSIPIEGGDFVGFHGRVGVYLTAIGVLVAPKHLK</sequence>
<dbReference type="Gene3D" id="2.100.10.30">
    <property type="entry name" value="Jacalin-like lectin domain"/>
    <property type="match status" value="2"/>
</dbReference>
<reference evidence="4" key="1">
    <citation type="submission" date="2020-08" db="EMBL/GenBank/DDBJ databases">
        <title>Plant Genome Project.</title>
        <authorList>
            <person name="Zhang R.-G."/>
        </authorList>
    </citation>
    <scope>NUCLEOTIDE SEQUENCE</scope>
    <source>
        <strain evidence="4">WSP0</strain>
        <tissue evidence="4">Leaf</tissue>
    </source>
</reference>
<dbReference type="InterPro" id="IPR001229">
    <property type="entry name" value="Jacalin-like_lectin_dom"/>
</dbReference>
<evidence type="ECO:0000313" key="5">
    <source>
        <dbReference type="Proteomes" id="UP000823749"/>
    </source>
</evidence>
<feature type="domain" description="Jacalin-type lectin" evidence="3">
    <location>
        <begin position="174"/>
        <end position="255"/>
    </location>
</feature>
<gene>
    <name evidence="4" type="ORF">RHGRI_033466</name>
</gene>
<dbReference type="Pfam" id="PF01419">
    <property type="entry name" value="Jacalin"/>
    <property type="match status" value="2"/>
</dbReference>
<dbReference type="EMBL" id="JACTNZ010000012">
    <property type="protein sequence ID" value="KAG5520918.1"/>
    <property type="molecule type" value="Genomic_DNA"/>
</dbReference>
<protein>
    <recommendedName>
        <fullName evidence="3">Jacalin-type lectin domain-containing protein</fullName>
    </recommendedName>
</protein>
<organism evidence="4 5">
    <name type="scientific">Rhododendron griersonianum</name>
    <dbReference type="NCBI Taxonomy" id="479676"/>
    <lineage>
        <taxon>Eukaryota</taxon>
        <taxon>Viridiplantae</taxon>
        <taxon>Streptophyta</taxon>
        <taxon>Embryophyta</taxon>
        <taxon>Tracheophyta</taxon>
        <taxon>Spermatophyta</taxon>
        <taxon>Magnoliopsida</taxon>
        <taxon>eudicotyledons</taxon>
        <taxon>Gunneridae</taxon>
        <taxon>Pentapetalae</taxon>
        <taxon>asterids</taxon>
        <taxon>Ericales</taxon>
        <taxon>Ericaceae</taxon>
        <taxon>Ericoideae</taxon>
        <taxon>Rhodoreae</taxon>
        <taxon>Rhododendron</taxon>
    </lineage>
</organism>
<comment type="similarity">
    <text evidence="1">Belongs to the jacalin lectin family.</text>
</comment>